<reference evidence="1 2" key="1">
    <citation type="journal article" date="2021" name="Front. Genet.">
        <title>Chromosome-Level Genome Assembly Reveals Significant Gene Expansion in the Toll and IMD Signaling Pathways of Dendrolimus kikuchii.</title>
        <authorList>
            <person name="Zhou J."/>
            <person name="Wu P."/>
            <person name="Xiong Z."/>
            <person name="Liu N."/>
            <person name="Zhao N."/>
            <person name="Ji M."/>
            <person name="Qiu Y."/>
            <person name="Yang B."/>
        </authorList>
    </citation>
    <scope>NUCLEOTIDE SEQUENCE [LARGE SCALE GENOMIC DNA]</scope>
    <source>
        <strain evidence="1">Ann1</strain>
    </source>
</reference>
<protein>
    <submittedName>
        <fullName evidence="1">Uncharacterized protein</fullName>
    </submittedName>
</protein>
<gene>
    <name evidence="1" type="ORF">K1T71_003616</name>
</gene>
<evidence type="ECO:0000313" key="1">
    <source>
        <dbReference type="EMBL" id="KAJ0180212.1"/>
    </source>
</evidence>
<organism evidence="1 2">
    <name type="scientific">Dendrolimus kikuchii</name>
    <dbReference type="NCBI Taxonomy" id="765133"/>
    <lineage>
        <taxon>Eukaryota</taxon>
        <taxon>Metazoa</taxon>
        <taxon>Ecdysozoa</taxon>
        <taxon>Arthropoda</taxon>
        <taxon>Hexapoda</taxon>
        <taxon>Insecta</taxon>
        <taxon>Pterygota</taxon>
        <taxon>Neoptera</taxon>
        <taxon>Endopterygota</taxon>
        <taxon>Lepidoptera</taxon>
        <taxon>Glossata</taxon>
        <taxon>Ditrysia</taxon>
        <taxon>Bombycoidea</taxon>
        <taxon>Lasiocampidae</taxon>
        <taxon>Dendrolimus</taxon>
    </lineage>
</organism>
<proteinExistence type="predicted"/>
<sequence>MIRSRGDMTSPTCLLVMATFCLVAYVSAGPLPNMTALDMGLKEGSCALGDVVYLPGDEFPGSSPCEKCSCANGGVQCTKQQCEPRPGCKALHRPDHCCPTYQCECEQEGRVYGNGEKLVDPADPCRVCYCQGGEVVCRRIACFVRNDCTPRLVSGRCCPEYDNCPLRGVTALPGMTSQPAFTLTQDQDSNPLSTPKEKIKQEFTIKEITPVSEIPVITEVKIKEILPSPSMEVSEYSSSKSPLIPREATSEKSIKFEEPKTESPTVIEVHPASSEIKDVIDKGDSTPSKISFSTQDSINSDIYPSLVPVIANHPSSEAPATTTKSPIIEEEEDHNPAFPPLPEDLSVFSTHEEEIAQEPSMDSEHGSPDVSSISSEAKEESLPTTPAGIVTKEKALDIFSQSTTVKDEGSTTESSVSKGSPMLNLRSVIPTEILSAPAYVPDEFSGTTDIENTLIITSTTEEPKNLGTSTEETPFSTDVFIEYSSSISPVFVEISTEPSTDLKLETSSPEVKFEPHEEQMVSSTTVLPEIVITTQAPKVSETETTTKTSEEQTTISISKSNIATEVTSQTELSSLPIETSDQKPQQSESVSRDKPIISTSDPFPKTSNIPTSSSEVITVSKILPNDNSGFENIETTEFILTSFGSSETSTDTVELIKISGDFEKSSSIIEAPESKKNNVLTDLINLVSDVASISDHTDQPSTMSSAKSTNISDSEELIPVNAVYKSKSNYNQNSITEVPLKNKNTPLNKQKIVEIEDDDAGITDSPPPNDKKEPTTRRPIIDKVSENTMPGNKTEKKDIEIITQSYVPTINRRPTKVVMKEEAGQVTTESPLVTESNESSDVTVATENNVSSKTTPTPVVVVTPEIVEDTTISVQ</sequence>
<keyword evidence="2" id="KW-1185">Reference proteome</keyword>
<name>A0ACC1D8L5_9NEOP</name>
<evidence type="ECO:0000313" key="2">
    <source>
        <dbReference type="Proteomes" id="UP000824533"/>
    </source>
</evidence>
<accession>A0ACC1D8L5</accession>
<comment type="caution">
    <text evidence="1">The sequence shown here is derived from an EMBL/GenBank/DDBJ whole genome shotgun (WGS) entry which is preliminary data.</text>
</comment>
<dbReference type="Proteomes" id="UP000824533">
    <property type="component" value="Linkage Group LG06"/>
</dbReference>
<dbReference type="EMBL" id="CM034392">
    <property type="protein sequence ID" value="KAJ0180212.1"/>
    <property type="molecule type" value="Genomic_DNA"/>
</dbReference>